<evidence type="ECO:0000256" key="12">
    <source>
        <dbReference type="ARBA" id="ARBA00023235"/>
    </source>
</evidence>
<dbReference type="GO" id="GO:0005829">
    <property type="term" value="C:cytosol"/>
    <property type="evidence" value="ECO:0007669"/>
    <property type="project" value="TreeGrafter"/>
</dbReference>
<dbReference type="InterPro" id="IPR014017">
    <property type="entry name" value="DNA_helicase_UvrD-like_C"/>
</dbReference>
<feature type="domain" description="UvrD-like helicase C-terminal" evidence="18">
    <location>
        <begin position="338"/>
        <end position="586"/>
    </location>
</feature>
<dbReference type="InterPro" id="IPR014016">
    <property type="entry name" value="UvrD-like_ATP-bd"/>
</dbReference>
<evidence type="ECO:0000256" key="6">
    <source>
        <dbReference type="ARBA" id="ARBA00022806"/>
    </source>
</evidence>
<keyword evidence="9 15" id="KW-0460">Magnesium</keyword>
<keyword evidence="20" id="KW-1185">Reference proteome</keyword>
<dbReference type="EC" id="5.6.2.4" evidence="15"/>
<evidence type="ECO:0000313" key="19">
    <source>
        <dbReference type="EMBL" id="SDL58386.1"/>
    </source>
</evidence>
<comment type="cofactor">
    <cofactor evidence="15">
        <name>Mg(2+)</name>
        <dbReference type="ChEBI" id="CHEBI:18420"/>
    </cofactor>
    <text evidence="15">Binds 1 Mg(2+) ion per subunit.</text>
</comment>
<feature type="binding site" evidence="15">
    <location>
        <position position="789"/>
    </location>
    <ligand>
        <name>Mg(2+)</name>
        <dbReference type="ChEBI" id="CHEBI:18420"/>
    </ligand>
</feature>
<feature type="binding site" evidence="15">
    <location>
        <position position="928"/>
    </location>
    <ligand>
        <name>Mg(2+)</name>
        <dbReference type="ChEBI" id="CHEBI:18420"/>
    </ligand>
</feature>
<dbReference type="InterPro" id="IPR004586">
    <property type="entry name" value="RecB"/>
</dbReference>
<dbReference type="GO" id="GO:0005524">
    <property type="term" value="F:ATP binding"/>
    <property type="evidence" value="ECO:0007669"/>
    <property type="project" value="UniProtKB-UniRule"/>
</dbReference>
<evidence type="ECO:0000256" key="2">
    <source>
        <dbReference type="ARBA" id="ARBA00022723"/>
    </source>
</evidence>
<dbReference type="GO" id="GO:0016887">
    <property type="term" value="F:ATP hydrolysis activity"/>
    <property type="evidence" value="ECO:0007669"/>
    <property type="project" value="RHEA"/>
</dbReference>
<dbReference type="Gene3D" id="3.40.50.300">
    <property type="entry name" value="P-loop containing nucleotide triphosphate hydrolases"/>
    <property type="match status" value="2"/>
</dbReference>
<evidence type="ECO:0000313" key="20">
    <source>
        <dbReference type="Proteomes" id="UP000199475"/>
    </source>
</evidence>
<comment type="subunit">
    <text evidence="15">Heterotrimer of RecB, RecC and RecD. All subunits contribute to DNA-binding. Interacts with RecA.</text>
</comment>
<dbReference type="AlphaFoldDB" id="A0A1G9L993"/>
<evidence type="ECO:0000256" key="5">
    <source>
        <dbReference type="ARBA" id="ARBA00022801"/>
    </source>
</evidence>
<dbReference type="Pfam" id="PF13361">
    <property type="entry name" value="UvrD_C"/>
    <property type="match status" value="1"/>
</dbReference>
<keyword evidence="4 15" id="KW-0227">DNA damage</keyword>
<evidence type="ECO:0000256" key="9">
    <source>
        <dbReference type="ARBA" id="ARBA00022842"/>
    </source>
</evidence>
<evidence type="ECO:0000256" key="16">
    <source>
        <dbReference type="PROSITE-ProRule" id="PRU00560"/>
    </source>
</evidence>
<reference evidence="19 20" key="1">
    <citation type="submission" date="2016-10" db="EMBL/GenBank/DDBJ databases">
        <authorList>
            <person name="de Groot N.N."/>
        </authorList>
    </citation>
    <scope>NUCLEOTIDE SEQUENCE [LARGE SCALE GENOMIC DNA]</scope>
    <source>
        <strain evidence="19 20">CGMCC 1.9159</strain>
    </source>
</reference>
<keyword evidence="11 15" id="KW-0234">DNA repair</keyword>
<comment type="catalytic activity">
    <reaction evidence="14 15">
        <text>ATP + H2O = ADP + phosphate + H(+)</text>
        <dbReference type="Rhea" id="RHEA:13065"/>
        <dbReference type="ChEBI" id="CHEBI:15377"/>
        <dbReference type="ChEBI" id="CHEBI:15378"/>
        <dbReference type="ChEBI" id="CHEBI:30616"/>
        <dbReference type="ChEBI" id="CHEBI:43474"/>
        <dbReference type="ChEBI" id="CHEBI:456216"/>
        <dbReference type="EC" id="5.6.2.4"/>
    </reaction>
</comment>
<feature type="active site" description="For nuclease activity" evidence="15">
    <location>
        <position position="928"/>
    </location>
</feature>
<dbReference type="InterPro" id="IPR000212">
    <property type="entry name" value="DNA_helicase_UvrD/REP"/>
</dbReference>
<comment type="catalytic activity">
    <reaction evidence="15">
        <text>Exonucleolytic cleavage (in the presence of ATP) in either 5'- to 3'- or 3'- to 5'-direction to yield 5'-phosphooligonucleotides.</text>
        <dbReference type="EC" id="3.1.11.5"/>
    </reaction>
</comment>
<dbReference type="Pfam" id="PF00580">
    <property type="entry name" value="UvrD-helicase"/>
    <property type="match status" value="1"/>
</dbReference>
<dbReference type="InterPro" id="IPR011604">
    <property type="entry name" value="PDDEXK-like_dom_sf"/>
</dbReference>
<dbReference type="PROSITE" id="PS51217">
    <property type="entry name" value="UVRD_HELICASE_CTER"/>
    <property type="match status" value="1"/>
</dbReference>
<dbReference type="Pfam" id="PF12705">
    <property type="entry name" value="PDDEXK_1"/>
    <property type="match status" value="1"/>
</dbReference>
<comment type="similarity">
    <text evidence="15">Belongs to the helicase family. UvrD subfamily.</text>
</comment>
<dbReference type="PROSITE" id="PS51198">
    <property type="entry name" value="UVRD_HELICASE_ATP_BIND"/>
    <property type="match status" value="1"/>
</dbReference>
<accession>A0A1G9L993</accession>
<keyword evidence="7 15" id="KW-0269">Exonuclease</keyword>
<organism evidence="19 20">
    <name type="scientific">Tessaracoccus oleiagri</name>
    <dbReference type="NCBI Taxonomy" id="686624"/>
    <lineage>
        <taxon>Bacteria</taxon>
        <taxon>Bacillati</taxon>
        <taxon>Actinomycetota</taxon>
        <taxon>Actinomycetes</taxon>
        <taxon>Propionibacteriales</taxon>
        <taxon>Propionibacteriaceae</taxon>
        <taxon>Tessaracoccus</taxon>
    </lineage>
</organism>
<feature type="binding site" evidence="16">
    <location>
        <begin position="19"/>
        <end position="26"/>
    </location>
    <ligand>
        <name>ATP</name>
        <dbReference type="ChEBI" id="CHEBI:30616"/>
    </ligand>
</feature>
<evidence type="ECO:0000256" key="15">
    <source>
        <dbReference type="HAMAP-Rule" id="MF_01485"/>
    </source>
</evidence>
<evidence type="ECO:0000256" key="1">
    <source>
        <dbReference type="ARBA" id="ARBA00022722"/>
    </source>
</evidence>
<keyword evidence="6 15" id="KW-0347">Helicase</keyword>
<evidence type="ECO:0000256" key="10">
    <source>
        <dbReference type="ARBA" id="ARBA00023125"/>
    </source>
</evidence>
<comment type="miscellaneous">
    <text evidence="15">In the RecBCD complex, RecB has a slow 3'-5' helicase, an exonuclease activity and loads RecA onto ssDNA, RecD has a fast 5'-3' helicase activity, while RecC stimulates the ATPase and processivity of the RecB helicase and contributes to recognition of the Chi site.</text>
</comment>
<dbReference type="SUPFAM" id="SSF52980">
    <property type="entry name" value="Restriction endonuclease-like"/>
    <property type="match status" value="1"/>
</dbReference>
<keyword evidence="10 15" id="KW-0238">DNA-binding</keyword>
<evidence type="ECO:0000256" key="13">
    <source>
        <dbReference type="ARBA" id="ARBA00034617"/>
    </source>
</evidence>
<keyword evidence="2 15" id="KW-0479">Metal-binding</keyword>
<dbReference type="CDD" id="cd22352">
    <property type="entry name" value="RecB_C-like"/>
    <property type="match status" value="1"/>
</dbReference>
<dbReference type="EC" id="3.1.11.5" evidence="15"/>
<comment type="domain">
    <text evidence="15">The C-terminal domain has nuclease activity and interacts with RecD. It interacts with RecA, facilitating its loading onto ssDNA.</text>
</comment>
<dbReference type="STRING" id="686624.SAMN04488242_2107"/>
<dbReference type="HAMAP" id="MF_01485">
    <property type="entry name" value="RecB"/>
    <property type="match status" value="1"/>
</dbReference>
<evidence type="ECO:0000256" key="8">
    <source>
        <dbReference type="ARBA" id="ARBA00022840"/>
    </source>
</evidence>
<dbReference type="InterPro" id="IPR027417">
    <property type="entry name" value="P-loop_NTPase"/>
</dbReference>
<comment type="domain">
    <text evidence="15">The N-terminal DNA-binding domain is a ssDNA-dependent ATPase and has ATP-dependent 3'-5' helicase function. This domain interacts with RecC.</text>
</comment>
<name>A0A1G9L993_9ACTN</name>
<feature type="domain" description="UvrD-like helicase ATP-binding" evidence="17">
    <location>
        <begin position="1"/>
        <end position="321"/>
    </location>
</feature>
<sequence>MNEFQLTGGLPDDTLLLEASAGTGKTYTIAALAVRYIAEEGLDVGSLLMITFGNNAAAELRSRVFAALERTALLLVRWRDEGVVPDPGTDPVAHHLVGLPDPAQSLARLHRALDRFDEATILTTHAFCQHALEGLGILGDADHAEELSQADTLIDEVAADCYLGMFANEERPPFEPWECGRLARSVCESTLPLEPVDSARAAFGRAVREEFERRKRDMGLVTFNDLITRMRQVLRDDVTGPHAREWLCRRYTVVLVDEFQDTDPDQWQVIRDAFVDTGRATILIGDPKQSIYGFRSADLLSYLDAASHATKASLGTNFRSDPGIVDGVVSLMKGMHLGHEQIQVSPVAARHPERLEIGHVRERVWVRRVSTPQGTSADEVAIDDLVHHVQALLGKPLDGRRVSPDDITVLTRTGQTARRVTKRLADLGYPAVQFGGTNVWDQPAAQDWVRLLKALLPSADAAKRVVALSDLFGATVTEITSPAATRLWDILTRAGRALEDQGPGAALQLIRSETDLDARLVPTPRGERYLTDLLHIGEFLDRSGHRDALALLRVLEEAQRLENEADVRVTTDAPAVKVMTLHAAKGLEFPIVLMPDMSSTRIFLRYPFNVVLHGRRSLWVEPVDERDEVGRLALAQARDEELRLLYVGLTRAKHLAVAWHVDSPKTPTGPLSAALFRDRERNSLEASYNWRLAPSLPGVRVSDVTRRPALAPYRGGDGSPRIELRQLGRDVDQFWRRTSYTGLTTGLHDLPSGADETLELDAVEVDERLRAPAPMGDLPAGAAFGTLVHEALERLDWSPDGLTGRLESIVAELAVGFDDEQSSLLARGLEAVVRTPLLPLTGQSLTGVPVANRLPELDFDLPMADHGGATLGALAELLGEHLGPSDPLAAYPARLASSPAAGSLLRGMLTGSIDAVLATDEGRFLVVDYKTNRLAATADEPLTLGHYTPGAMAEAMMEAHYPLQAILYCAALHRFLSLRQPGYDPERHLGGVGYLFVRGMAGEETPVVDGHSCGVFAWHPSAELVVAVSSLLGGDHA</sequence>
<keyword evidence="5 15" id="KW-0378">Hydrolase</keyword>
<dbReference type="InterPro" id="IPR011335">
    <property type="entry name" value="Restrct_endonuc-II-like"/>
</dbReference>
<gene>
    <name evidence="15" type="primary">recB</name>
    <name evidence="19" type="ORF">SAMN04488242_2107</name>
</gene>
<dbReference type="GO" id="GO:0009338">
    <property type="term" value="C:exodeoxyribonuclease V complex"/>
    <property type="evidence" value="ECO:0007669"/>
    <property type="project" value="TreeGrafter"/>
</dbReference>
<evidence type="ECO:0000256" key="14">
    <source>
        <dbReference type="ARBA" id="ARBA00048988"/>
    </source>
</evidence>
<feature type="region of interest" description="DNA-binding and helicase activity, interacts with RecC" evidence="15">
    <location>
        <begin position="1"/>
        <end position="711"/>
    </location>
</feature>
<evidence type="ECO:0000256" key="3">
    <source>
        <dbReference type="ARBA" id="ARBA00022741"/>
    </source>
</evidence>
<dbReference type="PANTHER" id="PTHR11070">
    <property type="entry name" value="UVRD / RECB / PCRA DNA HELICASE FAMILY MEMBER"/>
    <property type="match status" value="1"/>
</dbReference>
<dbReference type="PANTHER" id="PTHR11070:SF23">
    <property type="entry name" value="RECBCD ENZYME SUBUNIT RECB"/>
    <property type="match status" value="1"/>
</dbReference>
<dbReference type="GO" id="GO:0043138">
    <property type="term" value="F:3'-5' DNA helicase activity"/>
    <property type="evidence" value="ECO:0007669"/>
    <property type="project" value="UniProtKB-UniRule"/>
</dbReference>
<evidence type="ECO:0000256" key="11">
    <source>
        <dbReference type="ARBA" id="ARBA00023204"/>
    </source>
</evidence>
<proteinExistence type="inferred from homology"/>
<dbReference type="SUPFAM" id="SSF52540">
    <property type="entry name" value="P-loop containing nucleoside triphosphate hydrolases"/>
    <property type="match status" value="1"/>
</dbReference>
<evidence type="ECO:0000259" key="18">
    <source>
        <dbReference type="PROSITE" id="PS51217"/>
    </source>
</evidence>
<evidence type="ECO:0000259" key="17">
    <source>
        <dbReference type="PROSITE" id="PS51198"/>
    </source>
</evidence>
<dbReference type="GO" id="GO:0000287">
    <property type="term" value="F:magnesium ion binding"/>
    <property type="evidence" value="ECO:0007669"/>
    <property type="project" value="UniProtKB-UniRule"/>
</dbReference>
<feature type="binding site" evidence="15">
    <location>
        <position position="914"/>
    </location>
    <ligand>
        <name>Mg(2+)</name>
        <dbReference type="ChEBI" id="CHEBI:18420"/>
    </ligand>
</feature>
<dbReference type="RefSeq" id="WP_143008274.1">
    <property type="nucleotide sequence ID" value="NZ_FNGP01000003.1"/>
</dbReference>
<dbReference type="GO" id="GO:0008854">
    <property type="term" value="F:exodeoxyribonuclease V activity"/>
    <property type="evidence" value="ECO:0007669"/>
    <property type="project" value="UniProtKB-EC"/>
</dbReference>
<dbReference type="OrthoDB" id="9810135at2"/>
<protein>
    <recommendedName>
        <fullName evidence="15">RecBCD enzyme subunit RecB</fullName>
        <ecNumber evidence="15">3.1.11.5</ecNumber>
        <ecNumber evidence="15">5.6.2.4</ecNumber>
    </recommendedName>
    <alternativeName>
        <fullName evidence="15">DNA 3'-5' helicase subunit RecB</fullName>
    </alternativeName>
    <alternativeName>
        <fullName evidence="15">Exonuclease V subunit RecB</fullName>
        <shortName evidence="15">ExoV subunit RecB</shortName>
    </alternativeName>
    <alternativeName>
        <fullName evidence="15">Helicase/nuclease RecBCD subunit RecB</fullName>
    </alternativeName>
</protein>
<feature type="region of interest" description="Nuclease activity, interacts with RecD and RecA" evidence="15">
    <location>
        <begin position="734"/>
        <end position="1037"/>
    </location>
</feature>
<dbReference type="InterPro" id="IPR038726">
    <property type="entry name" value="PDDEXK_AddAB-type"/>
</dbReference>
<keyword evidence="1 15" id="KW-0540">Nuclease</keyword>
<dbReference type="Proteomes" id="UP000199475">
    <property type="component" value="Unassembled WGS sequence"/>
</dbReference>
<keyword evidence="12 15" id="KW-0413">Isomerase</keyword>
<evidence type="ECO:0000256" key="7">
    <source>
        <dbReference type="ARBA" id="ARBA00022839"/>
    </source>
</evidence>
<keyword evidence="8 15" id="KW-0067">ATP-binding</keyword>
<dbReference type="GO" id="GO:0003677">
    <property type="term" value="F:DNA binding"/>
    <property type="evidence" value="ECO:0007669"/>
    <property type="project" value="UniProtKB-UniRule"/>
</dbReference>
<comment type="function">
    <text evidence="15">A helicase/nuclease that prepares dsDNA breaks (DSB) for recombinational DNA repair. Binds to DSBs and unwinds DNA via a highly rapid and processive ATP-dependent bidirectional helicase activity. Unwinds dsDNA until it encounters a Chi (crossover hotspot instigator) sequence from the 3' direction. Cuts ssDNA a few nucleotides 3' to the Chi site. The properties and activities of the enzyme are changed at Chi. The Chi-altered holoenzyme produces a long 3'-ssDNA overhang and facilitates RecA-binding to the ssDNA for homologous DNA recombination and repair. Holoenzyme degrades any linearized DNA that is unable to undergo homologous recombination. In the holoenzyme this subunit contributes ATPase, 3'-5' helicase, exonuclease activity and loads RecA onto ssDNA.</text>
</comment>
<comment type="catalytic activity">
    <reaction evidence="13 15">
        <text>Couples ATP hydrolysis with the unwinding of duplex DNA by translocating in the 3'-5' direction.</text>
        <dbReference type="EC" id="5.6.2.4"/>
    </reaction>
</comment>
<dbReference type="Gene3D" id="1.10.486.10">
    <property type="entry name" value="PCRA, domain 4"/>
    <property type="match status" value="1"/>
</dbReference>
<dbReference type="GO" id="GO:0000724">
    <property type="term" value="P:double-strand break repair via homologous recombination"/>
    <property type="evidence" value="ECO:0007669"/>
    <property type="project" value="UniProtKB-UniRule"/>
</dbReference>
<evidence type="ECO:0000256" key="4">
    <source>
        <dbReference type="ARBA" id="ARBA00022763"/>
    </source>
</evidence>
<keyword evidence="3 15" id="KW-0547">Nucleotide-binding</keyword>
<dbReference type="EMBL" id="FNGP01000003">
    <property type="protein sequence ID" value="SDL58386.1"/>
    <property type="molecule type" value="Genomic_DNA"/>
</dbReference>
<dbReference type="Gene3D" id="3.90.320.10">
    <property type="match status" value="1"/>
</dbReference>